<protein>
    <recommendedName>
        <fullName evidence="3">N-acetyltransferase domain-containing protein</fullName>
    </recommendedName>
</protein>
<reference evidence="1 2" key="1">
    <citation type="submission" date="2016-03" db="EMBL/GenBank/DDBJ databases">
        <title>Niastella vici sp. nov., isolated from farmland soil.</title>
        <authorList>
            <person name="Chen L."/>
            <person name="Wang D."/>
            <person name="Yang S."/>
            <person name="Wang G."/>
        </authorList>
    </citation>
    <scope>NUCLEOTIDE SEQUENCE [LARGE SCALE GENOMIC DNA]</scope>
    <source>
        <strain evidence="1 2">DJ57</strain>
    </source>
</reference>
<keyword evidence="2" id="KW-1185">Reference proteome</keyword>
<sequence length="138" mass="16130">MKHLPGNSPEVFEILGRYAMNHDVILKRGNLPIITKENYTWHILMEGKTVKAFVGEEQILSYTKLQAFVVLDATKTELRSLVKEVVRRFQKTNYPKLTISVLNEHVDIFAKEKFEVVKRKINWTDLAFFQYEEAKQGT</sequence>
<dbReference type="RefSeq" id="WP_081146383.1">
    <property type="nucleotide sequence ID" value="NZ_LVYD01000024.1"/>
</dbReference>
<dbReference type="Proteomes" id="UP000192796">
    <property type="component" value="Unassembled WGS sequence"/>
</dbReference>
<dbReference type="STRING" id="1703345.A3860_17720"/>
<dbReference type="OrthoDB" id="676588at2"/>
<proteinExistence type="predicted"/>
<name>A0A1V9G4F2_9BACT</name>
<evidence type="ECO:0000313" key="2">
    <source>
        <dbReference type="Proteomes" id="UP000192796"/>
    </source>
</evidence>
<comment type="caution">
    <text evidence="1">The sequence shown here is derived from an EMBL/GenBank/DDBJ whole genome shotgun (WGS) entry which is preliminary data.</text>
</comment>
<organism evidence="1 2">
    <name type="scientific">Niastella vici</name>
    <dbReference type="NCBI Taxonomy" id="1703345"/>
    <lineage>
        <taxon>Bacteria</taxon>
        <taxon>Pseudomonadati</taxon>
        <taxon>Bacteroidota</taxon>
        <taxon>Chitinophagia</taxon>
        <taxon>Chitinophagales</taxon>
        <taxon>Chitinophagaceae</taxon>
        <taxon>Niastella</taxon>
    </lineage>
</organism>
<dbReference type="AlphaFoldDB" id="A0A1V9G4F2"/>
<evidence type="ECO:0008006" key="3">
    <source>
        <dbReference type="Google" id="ProtNLM"/>
    </source>
</evidence>
<dbReference type="EMBL" id="LVYD01000024">
    <property type="protein sequence ID" value="OQP65503.1"/>
    <property type="molecule type" value="Genomic_DNA"/>
</dbReference>
<gene>
    <name evidence="1" type="ORF">A3860_17720</name>
</gene>
<evidence type="ECO:0000313" key="1">
    <source>
        <dbReference type="EMBL" id="OQP65503.1"/>
    </source>
</evidence>
<accession>A0A1V9G4F2</accession>